<keyword evidence="1" id="KW-0812">Transmembrane</keyword>
<feature type="transmembrane region" description="Helical" evidence="1">
    <location>
        <begin position="25"/>
        <end position="44"/>
    </location>
</feature>
<keyword evidence="1" id="KW-0472">Membrane</keyword>
<dbReference type="EMBL" id="UZAU01000241">
    <property type="status" value="NOT_ANNOTATED_CDS"/>
    <property type="molecule type" value="Genomic_DNA"/>
</dbReference>
<evidence type="ECO:0000256" key="1">
    <source>
        <dbReference type="SAM" id="Phobius"/>
    </source>
</evidence>
<feature type="transmembrane region" description="Helical" evidence="1">
    <location>
        <begin position="50"/>
        <end position="69"/>
    </location>
</feature>
<keyword evidence="3" id="KW-1185">Reference proteome</keyword>
<reference evidence="2" key="1">
    <citation type="submission" date="2018-11" db="EMBL/GenBank/DDBJ databases">
        <authorList>
            <person name="Grassa J C."/>
        </authorList>
    </citation>
    <scope>NUCLEOTIDE SEQUENCE [LARGE SCALE GENOMIC DNA]</scope>
</reference>
<reference evidence="2" key="2">
    <citation type="submission" date="2021-03" db="UniProtKB">
        <authorList>
            <consortium name="EnsemblPlants"/>
        </authorList>
    </citation>
    <scope>IDENTIFICATION</scope>
</reference>
<sequence length="89" mass="10528">MGSIAKKGLNQYLMQLQQHPLRTKVPTHVSLYFFYFFSRIYFSFIKTKNGLFVTLSFSLLFFALSFGVCGQRRKLNESFDLFALFHIWV</sequence>
<proteinExistence type="predicted"/>
<evidence type="ECO:0000313" key="3">
    <source>
        <dbReference type="Proteomes" id="UP000596661"/>
    </source>
</evidence>
<evidence type="ECO:0000313" key="2">
    <source>
        <dbReference type="EnsemblPlants" id="cds.novel_model_2102_5bd9a17a.5.5bd9b136"/>
    </source>
</evidence>
<name>A0A803QW32_CANSA</name>
<gene>
    <name evidence="2" type="primary">LOC115707733</name>
</gene>
<protein>
    <submittedName>
        <fullName evidence="2">Uncharacterized protein</fullName>
    </submittedName>
</protein>
<accession>A0A803QW32</accession>
<dbReference type="Proteomes" id="UP000596661">
    <property type="component" value="Chromosome 2"/>
</dbReference>
<dbReference type="Gramene" id="novel_model_2102_5bd9a17a.5.5bd9b136">
    <property type="protein sequence ID" value="cds.novel_model_2102_5bd9a17a.5.5bd9b136"/>
    <property type="gene ID" value="novel_gene_1145_5bd9a17a"/>
</dbReference>
<keyword evidence="1" id="KW-1133">Transmembrane helix</keyword>
<dbReference type="EnsemblPlants" id="novel_model_2102_5bd9a17a.5.5bd9b136">
    <property type="protein sequence ID" value="cds.novel_model_2102_5bd9a17a.5.5bd9b136"/>
    <property type="gene ID" value="novel_gene_1145_5bd9a17a"/>
</dbReference>
<dbReference type="AlphaFoldDB" id="A0A803QW32"/>
<organism evidence="2 3">
    <name type="scientific">Cannabis sativa</name>
    <name type="common">Hemp</name>
    <name type="synonym">Marijuana</name>
    <dbReference type="NCBI Taxonomy" id="3483"/>
    <lineage>
        <taxon>Eukaryota</taxon>
        <taxon>Viridiplantae</taxon>
        <taxon>Streptophyta</taxon>
        <taxon>Embryophyta</taxon>
        <taxon>Tracheophyta</taxon>
        <taxon>Spermatophyta</taxon>
        <taxon>Magnoliopsida</taxon>
        <taxon>eudicotyledons</taxon>
        <taxon>Gunneridae</taxon>
        <taxon>Pentapetalae</taxon>
        <taxon>rosids</taxon>
        <taxon>fabids</taxon>
        <taxon>Rosales</taxon>
        <taxon>Cannabaceae</taxon>
        <taxon>Cannabis</taxon>
    </lineage>
</organism>